<feature type="compositionally biased region" description="Polar residues" evidence="1">
    <location>
        <begin position="45"/>
        <end position="57"/>
    </location>
</feature>
<dbReference type="OrthoDB" id="427960at2759"/>
<gene>
    <name evidence="2" type="ORF">N7515_001103</name>
</gene>
<evidence type="ECO:0000313" key="2">
    <source>
        <dbReference type="EMBL" id="KAJ5146539.1"/>
    </source>
</evidence>
<organism evidence="2 3">
    <name type="scientific">Penicillium bovifimosum</name>
    <dbReference type="NCBI Taxonomy" id="126998"/>
    <lineage>
        <taxon>Eukaryota</taxon>
        <taxon>Fungi</taxon>
        <taxon>Dikarya</taxon>
        <taxon>Ascomycota</taxon>
        <taxon>Pezizomycotina</taxon>
        <taxon>Eurotiomycetes</taxon>
        <taxon>Eurotiomycetidae</taxon>
        <taxon>Eurotiales</taxon>
        <taxon>Aspergillaceae</taxon>
        <taxon>Penicillium</taxon>
    </lineage>
</organism>
<dbReference type="RefSeq" id="XP_056527013.1">
    <property type="nucleotide sequence ID" value="XM_056661847.1"/>
</dbReference>
<feature type="compositionally biased region" description="Basic residues" evidence="1">
    <location>
        <begin position="218"/>
        <end position="228"/>
    </location>
</feature>
<evidence type="ECO:0000256" key="1">
    <source>
        <dbReference type="SAM" id="MobiDB-lite"/>
    </source>
</evidence>
<protein>
    <submittedName>
        <fullName evidence="2">Uncharacterized protein</fullName>
    </submittedName>
</protein>
<proteinExistence type="predicted"/>
<keyword evidence="3" id="KW-1185">Reference proteome</keyword>
<name>A0A9W9HHC4_9EURO</name>
<dbReference type="GeneID" id="81401017"/>
<sequence length="228" mass="24672">MSDSLPPLSPSSSASPASPAGKPGKTMSLAANNIVQFMRRAAASKESQTPPSEPTSHTSKRPRLSTEAESPRASDMEAITAALAAEEEKRQQALARAAAEAGETHWVLDVPPAPQATKQPLVLAADSLDAEDQGCGGRRAFGNFKRKERKEVFAETGEQYTEEEQTIMNTGDPEEIEKMQKDKLRRYKQARQGPKLSDLTSISGSGRSRMVGAPSSDKKKKKRKSYDA</sequence>
<evidence type="ECO:0000313" key="3">
    <source>
        <dbReference type="Proteomes" id="UP001149079"/>
    </source>
</evidence>
<dbReference type="EMBL" id="JAPQKL010000001">
    <property type="protein sequence ID" value="KAJ5146539.1"/>
    <property type="molecule type" value="Genomic_DNA"/>
</dbReference>
<dbReference type="Proteomes" id="UP001149079">
    <property type="component" value="Unassembled WGS sequence"/>
</dbReference>
<comment type="caution">
    <text evidence="2">The sequence shown here is derived from an EMBL/GenBank/DDBJ whole genome shotgun (WGS) entry which is preliminary data.</text>
</comment>
<feature type="region of interest" description="Disordered" evidence="1">
    <location>
        <begin position="187"/>
        <end position="228"/>
    </location>
</feature>
<reference evidence="2" key="2">
    <citation type="journal article" date="2023" name="IMA Fungus">
        <title>Comparative genomic study of the Penicillium genus elucidates a diverse pangenome and 15 lateral gene transfer events.</title>
        <authorList>
            <person name="Petersen C."/>
            <person name="Sorensen T."/>
            <person name="Nielsen M.R."/>
            <person name="Sondergaard T.E."/>
            <person name="Sorensen J.L."/>
            <person name="Fitzpatrick D.A."/>
            <person name="Frisvad J.C."/>
            <person name="Nielsen K.L."/>
        </authorList>
    </citation>
    <scope>NUCLEOTIDE SEQUENCE</scope>
    <source>
        <strain evidence="2">IBT 22155</strain>
    </source>
</reference>
<feature type="compositionally biased region" description="Basic and acidic residues" evidence="1">
    <location>
        <begin position="64"/>
        <end position="75"/>
    </location>
</feature>
<feature type="compositionally biased region" description="Low complexity" evidence="1">
    <location>
        <begin position="1"/>
        <end position="20"/>
    </location>
</feature>
<feature type="region of interest" description="Disordered" evidence="1">
    <location>
        <begin position="1"/>
        <end position="75"/>
    </location>
</feature>
<reference evidence="2" key="1">
    <citation type="submission" date="2022-11" db="EMBL/GenBank/DDBJ databases">
        <authorList>
            <person name="Petersen C."/>
        </authorList>
    </citation>
    <scope>NUCLEOTIDE SEQUENCE</scope>
    <source>
        <strain evidence="2">IBT 22155</strain>
    </source>
</reference>
<accession>A0A9W9HHC4</accession>
<dbReference type="AlphaFoldDB" id="A0A9W9HHC4"/>
<feature type="region of interest" description="Disordered" evidence="1">
    <location>
        <begin position="153"/>
        <end position="174"/>
    </location>
</feature>